<comment type="caution">
    <text evidence="3">The sequence shown here is derived from an EMBL/GenBank/DDBJ whole genome shotgun (WGS) entry which is preliminary data.</text>
</comment>
<feature type="domain" description="WWE" evidence="2">
    <location>
        <begin position="192"/>
        <end position="266"/>
    </location>
</feature>
<dbReference type="Gene3D" id="3.30.720.50">
    <property type="match status" value="1"/>
</dbReference>
<sequence>MPNLGHVNQSPPLKIPKLPLCSPRSDTTSPRMTKPSPLCSPRMTQPEELFSGLPDRPEPDAFRRTLMKLLAAHQREVDWLEEVISRQQVYVTARGPPERKHHEDNPLVLDDSSIVRSEASGIRGCPEGIDASPSARHTDPSPSPRRPPREVSFSTEGSSSDEGEENIEDQGDSLPKIAKAKFSTMAVDKADSEDDSVGQLGHGQYMWQWRRTKGGFRNYNPTQNDQIEEAYRRGLSKVRFKSGQDGQTVMEGRLIFFVDMFQLDPT</sequence>
<feature type="region of interest" description="Disordered" evidence="1">
    <location>
        <begin position="1"/>
        <end position="57"/>
    </location>
</feature>
<dbReference type="EMBL" id="CAUYUJ010001003">
    <property type="protein sequence ID" value="CAK0793632.1"/>
    <property type="molecule type" value="Genomic_DNA"/>
</dbReference>
<feature type="compositionally biased region" description="Polar residues" evidence="1">
    <location>
        <begin position="1"/>
        <end position="11"/>
    </location>
</feature>
<dbReference type="Pfam" id="PF02825">
    <property type="entry name" value="WWE"/>
    <property type="match status" value="1"/>
</dbReference>
<evidence type="ECO:0000313" key="3">
    <source>
        <dbReference type="EMBL" id="CAK0793632.1"/>
    </source>
</evidence>
<organism evidence="3 4">
    <name type="scientific">Prorocentrum cordatum</name>
    <dbReference type="NCBI Taxonomy" id="2364126"/>
    <lineage>
        <taxon>Eukaryota</taxon>
        <taxon>Sar</taxon>
        <taxon>Alveolata</taxon>
        <taxon>Dinophyceae</taxon>
        <taxon>Prorocentrales</taxon>
        <taxon>Prorocentraceae</taxon>
        <taxon>Prorocentrum</taxon>
    </lineage>
</organism>
<evidence type="ECO:0000313" key="4">
    <source>
        <dbReference type="Proteomes" id="UP001189429"/>
    </source>
</evidence>
<proteinExistence type="predicted"/>
<feature type="region of interest" description="Disordered" evidence="1">
    <location>
        <begin position="122"/>
        <end position="175"/>
    </location>
</feature>
<feature type="compositionally biased region" description="Acidic residues" evidence="1">
    <location>
        <begin position="159"/>
        <end position="171"/>
    </location>
</feature>
<protein>
    <recommendedName>
        <fullName evidence="2">WWE domain-containing protein</fullName>
    </recommendedName>
</protein>
<dbReference type="InterPro" id="IPR037197">
    <property type="entry name" value="WWE_dom_sf"/>
</dbReference>
<dbReference type="Proteomes" id="UP001189429">
    <property type="component" value="Unassembled WGS sequence"/>
</dbReference>
<dbReference type="SUPFAM" id="SSF117839">
    <property type="entry name" value="WWE domain"/>
    <property type="match status" value="1"/>
</dbReference>
<name>A0ABN9PQA7_9DINO</name>
<accession>A0ABN9PQA7</accession>
<keyword evidence="4" id="KW-1185">Reference proteome</keyword>
<dbReference type="PROSITE" id="PS50918">
    <property type="entry name" value="WWE"/>
    <property type="match status" value="1"/>
</dbReference>
<reference evidence="3" key="1">
    <citation type="submission" date="2023-10" db="EMBL/GenBank/DDBJ databases">
        <authorList>
            <person name="Chen Y."/>
            <person name="Shah S."/>
            <person name="Dougan E. K."/>
            <person name="Thang M."/>
            <person name="Chan C."/>
        </authorList>
    </citation>
    <scope>NUCLEOTIDE SEQUENCE [LARGE SCALE GENOMIC DNA]</scope>
</reference>
<gene>
    <name evidence="3" type="ORF">PCOR1329_LOCUS3874</name>
</gene>
<evidence type="ECO:0000256" key="1">
    <source>
        <dbReference type="SAM" id="MobiDB-lite"/>
    </source>
</evidence>
<evidence type="ECO:0000259" key="2">
    <source>
        <dbReference type="PROSITE" id="PS50918"/>
    </source>
</evidence>
<dbReference type="InterPro" id="IPR004170">
    <property type="entry name" value="WWE_dom"/>
</dbReference>